<feature type="compositionally biased region" description="Low complexity" evidence="13">
    <location>
        <begin position="215"/>
        <end position="229"/>
    </location>
</feature>
<evidence type="ECO:0000313" key="16">
    <source>
        <dbReference type="Proteomes" id="UP000694393"/>
    </source>
</evidence>
<feature type="region of interest" description="Disordered" evidence="13">
    <location>
        <begin position="197"/>
        <end position="249"/>
    </location>
</feature>
<evidence type="ECO:0000256" key="4">
    <source>
        <dbReference type="ARBA" id="ARBA00022723"/>
    </source>
</evidence>
<dbReference type="Ensembl" id="ENSPCET00000018094.1">
    <property type="protein sequence ID" value="ENSPCEP00000017486.1"/>
    <property type="gene ID" value="ENSPCEG00000013731.1"/>
</dbReference>
<keyword evidence="4" id="KW-0479">Metal-binding</keyword>
<reference evidence="15" key="2">
    <citation type="submission" date="2025-09" db="UniProtKB">
        <authorList>
            <consortium name="Ensembl"/>
        </authorList>
    </citation>
    <scope>IDENTIFICATION</scope>
</reference>
<evidence type="ECO:0000256" key="11">
    <source>
        <dbReference type="ARBA" id="ARBA00023242"/>
    </source>
</evidence>
<organism evidence="15 16">
    <name type="scientific">Pelusios castaneus</name>
    <name type="common">West African mud turtle</name>
    <dbReference type="NCBI Taxonomy" id="367368"/>
    <lineage>
        <taxon>Eukaryota</taxon>
        <taxon>Metazoa</taxon>
        <taxon>Chordata</taxon>
        <taxon>Craniata</taxon>
        <taxon>Vertebrata</taxon>
        <taxon>Euteleostomi</taxon>
        <taxon>Archelosauria</taxon>
        <taxon>Testudinata</taxon>
        <taxon>Testudines</taxon>
        <taxon>Pleurodira</taxon>
        <taxon>Pelomedusidae</taxon>
        <taxon>Pelusios</taxon>
    </lineage>
</organism>
<evidence type="ECO:0000256" key="3">
    <source>
        <dbReference type="ARBA" id="ARBA00006991"/>
    </source>
</evidence>
<dbReference type="Gene3D" id="3.30.160.60">
    <property type="entry name" value="Classic Zinc Finger"/>
    <property type="match status" value="4"/>
</dbReference>
<feature type="domain" description="C2H2-type" evidence="14">
    <location>
        <begin position="155"/>
        <end position="180"/>
    </location>
</feature>
<keyword evidence="5" id="KW-0677">Repeat</keyword>
<dbReference type="GO" id="GO:0005634">
    <property type="term" value="C:nucleus"/>
    <property type="evidence" value="ECO:0007669"/>
    <property type="project" value="UniProtKB-SubCell"/>
</dbReference>
<proteinExistence type="inferred from homology"/>
<evidence type="ECO:0000259" key="14">
    <source>
        <dbReference type="PROSITE" id="PS50157"/>
    </source>
</evidence>
<keyword evidence="6 12" id="KW-0863">Zinc-finger</keyword>
<feature type="domain" description="C2H2-type" evidence="14">
    <location>
        <begin position="99"/>
        <end position="126"/>
    </location>
</feature>
<evidence type="ECO:0000256" key="5">
    <source>
        <dbReference type="ARBA" id="ARBA00022737"/>
    </source>
</evidence>
<evidence type="ECO:0000256" key="1">
    <source>
        <dbReference type="ARBA" id="ARBA00003767"/>
    </source>
</evidence>
<dbReference type="Pfam" id="PF00096">
    <property type="entry name" value="zf-C2H2"/>
    <property type="match status" value="4"/>
</dbReference>
<dbReference type="SUPFAM" id="SSF57667">
    <property type="entry name" value="beta-beta-alpha zinc fingers"/>
    <property type="match status" value="2"/>
</dbReference>
<dbReference type="GO" id="GO:0000978">
    <property type="term" value="F:RNA polymerase II cis-regulatory region sequence-specific DNA binding"/>
    <property type="evidence" value="ECO:0007669"/>
    <property type="project" value="TreeGrafter"/>
</dbReference>
<evidence type="ECO:0000256" key="2">
    <source>
        <dbReference type="ARBA" id="ARBA00004123"/>
    </source>
</evidence>
<feature type="domain" description="C2H2-type" evidence="14">
    <location>
        <begin position="181"/>
        <end position="208"/>
    </location>
</feature>
<keyword evidence="7" id="KW-0862">Zinc</keyword>
<dbReference type="FunFam" id="3.30.160.60:FF:000097">
    <property type="entry name" value="Zinc finger protein"/>
    <property type="match status" value="1"/>
</dbReference>
<evidence type="ECO:0000256" key="9">
    <source>
        <dbReference type="ARBA" id="ARBA00023125"/>
    </source>
</evidence>
<evidence type="ECO:0000256" key="7">
    <source>
        <dbReference type="ARBA" id="ARBA00022833"/>
    </source>
</evidence>
<dbReference type="PROSITE" id="PS00028">
    <property type="entry name" value="ZINC_FINGER_C2H2_1"/>
    <property type="match status" value="3"/>
</dbReference>
<name>A0A8C8SC42_9SAUR</name>
<evidence type="ECO:0000256" key="6">
    <source>
        <dbReference type="ARBA" id="ARBA00022771"/>
    </source>
</evidence>
<comment type="function">
    <text evidence="1">May be involved in transcriptional regulation.</text>
</comment>
<feature type="domain" description="C2H2-type" evidence="14">
    <location>
        <begin position="127"/>
        <end position="154"/>
    </location>
</feature>
<dbReference type="FunFam" id="3.30.160.60:FF:000358">
    <property type="entry name" value="zinc finger protein 24"/>
    <property type="match status" value="1"/>
</dbReference>
<keyword evidence="9" id="KW-0238">DNA-binding</keyword>
<evidence type="ECO:0000256" key="10">
    <source>
        <dbReference type="ARBA" id="ARBA00023163"/>
    </source>
</evidence>
<dbReference type="FunFam" id="3.30.160.60:FF:000320">
    <property type="entry name" value="Zinc finger protein 777"/>
    <property type="match status" value="1"/>
</dbReference>
<dbReference type="InterPro" id="IPR013087">
    <property type="entry name" value="Znf_C2H2_type"/>
</dbReference>
<keyword evidence="11" id="KW-0539">Nucleus</keyword>
<sequence>MTANIILVPDQSSNTRLFLCTVVDDGTASKEKGTPQEGCLEKLEGMSLVKPEEVLQSPQQRAAARLANPAVVREETSTQCGRDVGLLKGFVVQPGEKPFACAECGKSFRLKGNLVKHLRSHAKVRPYKCTECEKSFTRQDKLTDHFRTHTGERPYVCTQCGKSFKSKLNNHYRVHTGERPFKCTDCGKSFMLKKSLVKHQQNHGKDGPKLGSPGGSSAARSAGKASQGSRIWRNISSSTLGKASDPRSP</sequence>
<dbReference type="PANTHER" id="PTHR23235:SF178">
    <property type="entry name" value="C2H2-TYPE DOMAIN-CONTAINING PROTEIN-RELATED"/>
    <property type="match status" value="1"/>
</dbReference>
<comment type="similarity">
    <text evidence="3">Belongs to the krueppel C2H2-type zinc-finger protein family.</text>
</comment>
<keyword evidence="8" id="KW-0805">Transcription regulation</keyword>
<accession>A0A8C8SC42</accession>
<dbReference type="GO" id="GO:0000981">
    <property type="term" value="F:DNA-binding transcription factor activity, RNA polymerase II-specific"/>
    <property type="evidence" value="ECO:0007669"/>
    <property type="project" value="TreeGrafter"/>
</dbReference>
<dbReference type="PANTHER" id="PTHR23235">
    <property type="entry name" value="KRUEPPEL-LIKE TRANSCRIPTION FACTOR"/>
    <property type="match status" value="1"/>
</dbReference>
<dbReference type="GO" id="GO:0008270">
    <property type="term" value="F:zinc ion binding"/>
    <property type="evidence" value="ECO:0007669"/>
    <property type="project" value="UniProtKB-KW"/>
</dbReference>
<evidence type="ECO:0000256" key="12">
    <source>
        <dbReference type="PROSITE-ProRule" id="PRU00042"/>
    </source>
</evidence>
<keyword evidence="10" id="KW-0804">Transcription</keyword>
<keyword evidence="16" id="KW-1185">Reference proteome</keyword>
<dbReference type="SMART" id="SM00355">
    <property type="entry name" value="ZnF_C2H2"/>
    <property type="match status" value="4"/>
</dbReference>
<dbReference type="InterPro" id="IPR036236">
    <property type="entry name" value="Znf_C2H2_sf"/>
</dbReference>
<dbReference type="PROSITE" id="PS50157">
    <property type="entry name" value="ZINC_FINGER_C2H2_2"/>
    <property type="match status" value="4"/>
</dbReference>
<protein>
    <recommendedName>
        <fullName evidence="14">C2H2-type domain-containing protein</fullName>
    </recommendedName>
</protein>
<comment type="subcellular location">
    <subcellularLocation>
        <location evidence="2">Nucleus</location>
    </subcellularLocation>
</comment>
<dbReference type="FunFam" id="3.30.160.60:FF:000151">
    <property type="entry name" value="Zinc finger and SCAN domain-containing 21"/>
    <property type="match status" value="1"/>
</dbReference>
<evidence type="ECO:0000256" key="8">
    <source>
        <dbReference type="ARBA" id="ARBA00023015"/>
    </source>
</evidence>
<evidence type="ECO:0000313" key="15">
    <source>
        <dbReference type="Ensembl" id="ENSPCEP00000017486.1"/>
    </source>
</evidence>
<dbReference type="Proteomes" id="UP000694393">
    <property type="component" value="Unplaced"/>
</dbReference>
<reference evidence="15" key="1">
    <citation type="submission" date="2025-08" db="UniProtKB">
        <authorList>
            <consortium name="Ensembl"/>
        </authorList>
    </citation>
    <scope>IDENTIFICATION</scope>
</reference>
<dbReference type="AlphaFoldDB" id="A0A8C8SC42"/>
<evidence type="ECO:0000256" key="13">
    <source>
        <dbReference type="SAM" id="MobiDB-lite"/>
    </source>
</evidence>